<evidence type="ECO:0000313" key="2">
    <source>
        <dbReference type="Proteomes" id="UP000254893"/>
    </source>
</evidence>
<name>A0A380BK33_SPHSI</name>
<reference evidence="1 2" key="1">
    <citation type="submission" date="2018-06" db="EMBL/GenBank/DDBJ databases">
        <authorList>
            <consortium name="Pathogen Informatics"/>
            <person name="Doyle S."/>
        </authorList>
    </citation>
    <scope>NUCLEOTIDE SEQUENCE [LARGE SCALE GENOMIC DNA]</scope>
    <source>
        <strain evidence="1 2">NCTC11388</strain>
    </source>
</reference>
<sequence>MTIEIYEATLKHDTGTTMLRVISLSGKQGAIQQITTVEGCPECAIVDIVEIFNDTRQQDMKAKTIEEAKELAKGKSLKKKHKDETVHIIYCNRTEYFYIDTDGLIRLWEQSFGYYVNGVYTAEKSHS</sequence>
<evidence type="ECO:0000313" key="1">
    <source>
        <dbReference type="EMBL" id="SUJ02525.1"/>
    </source>
</evidence>
<gene>
    <name evidence="1" type="ORF">NCTC11388_01062</name>
</gene>
<accession>A0A380BK33</accession>
<organism evidence="1 2">
    <name type="scientific">Sphingobacterium spiritivorum</name>
    <name type="common">Flavobacterium spiritivorum</name>
    <dbReference type="NCBI Taxonomy" id="258"/>
    <lineage>
        <taxon>Bacteria</taxon>
        <taxon>Pseudomonadati</taxon>
        <taxon>Bacteroidota</taxon>
        <taxon>Sphingobacteriia</taxon>
        <taxon>Sphingobacteriales</taxon>
        <taxon>Sphingobacteriaceae</taxon>
        <taxon>Sphingobacterium</taxon>
    </lineage>
</organism>
<protein>
    <submittedName>
        <fullName evidence="1">Uncharacterized protein</fullName>
    </submittedName>
</protein>
<dbReference type="RefSeq" id="WP_223200182.1">
    <property type="nucleotide sequence ID" value="NZ_UGYW01000002.1"/>
</dbReference>
<dbReference type="AlphaFoldDB" id="A0A380BK33"/>
<proteinExistence type="predicted"/>
<dbReference type="EMBL" id="UGYW01000002">
    <property type="protein sequence ID" value="SUJ02525.1"/>
    <property type="molecule type" value="Genomic_DNA"/>
</dbReference>
<dbReference type="Proteomes" id="UP000254893">
    <property type="component" value="Unassembled WGS sequence"/>
</dbReference>